<keyword evidence="1" id="KW-0812">Transmembrane</keyword>
<evidence type="ECO:0000313" key="3">
    <source>
        <dbReference type="Proteomes" id="UP000243900"/>
    </source>
</evidence>
<comment type="caution">
    <text evidence="2">The sequence shown here is derived from an EMBL/GenBank/DDBJ whole genome shotgun (WGS) entry which is preliminary data.</text>
</comment>
<dbReference type="RefSeq" id="WP_105193413.1">
    <property type="nucleotide sequence ID" value="NZ_PTQZ01000329.1"/>
</dbReference>
<keyword evidence="3" id="KW-1185">Reference proteome</keyword>
<dbReference type="Proteomes" id="UP000243900">
    <property type="component" value="Unassembled WGS sequence"/>
</dbReference>
<sequence length="149" mass="16569">MFLTLLLVTLLVSALVSLLIARAFAQPVSAILKRLIADDIFAAWQRYMQFAILVVGISSGVRIYDLERYITPLGDKDAVALTLTTERWVLELYRTIIETLQGIAWMLLVFFLCSLVAYVVVRLAELKHGAGAAERQDARAGRQDGDAAR</sequence>
<name>A0A2P6AQG9_9GAMM</name>
<dbReference type="OrthoDB" id="2111593at2"/>
<gene>
    <name evidence="2" type="ORF">C5O18_09645</name>
</gene>
<dbReference type="EMBL" id="PTQZ01000329">
    <property type="protein sequence ID" value="PQA29526.1"/>
    <property type="molecule type" value="Genomic_DNA"/>
</dbReference>
<keyword evidence="1" id="KW-1133">Transmembrane helix</keyword>
<reference evidence="3" key="1">
    <citation type="submission" date="2018-02" db="EMBL/GenBank/DDBJ databases">
        <title>Genome sequencing of Solimonas sp. HR-BB.</title>
        <authorList>
            <person name="Lee Y."/>
            <person name="Jeon C.O."/>
        </authorList>
    </citation>
    <scope>NUCLEOTIDE SEQUENCE [LARGE SCALE GENOMIC DNA]</scope>
    <source>
        <strain evidence="3">HR-E</strain>
    </source>
</reference>
<dbReference type="AlphaFoldDB" id="A0A2P6AQG9"/>
<proteinExistence type="predicted"/>
<accession>A0A2P6AQG9</accession>
<evidence type="ECO:0000256" key="1">
    <source>
        <dbReference type="SAM" id="Phobius"/>
    </source>
</evidence>
<organism evidence="2 3">
    <name type="scientific">Amnimonas aquatica</name>
    <dbReference type="NCBI Taxonomy" id="2094561"/>
    <lineage>
        <taxon>Bacteria</taxon>
        <taxon>Pseudomonadati</taxon>
        <taxon>Pseudomonadota</taxon>
        <taxon>Gammaproteobacteria</taxon>
        <taxon>Moraxellales</taxon>
        <taxon>Moraxellaceae</taxon>
        <taxon>Amnimonas</taxon>
    </lineage>
</organism>
<feature type="transmembrane region" description="Helical" evidence="1">
    <location>
        <begin position="102"/>
        <end position="121"/>
    </location>
</feature>
<evidence type="ECO:0000313" key="2">
    <source>
        <dbReference type="EMBL" id="PQA29526.1"/>
    </source>
</evidence>
<keyword evidence="1" id="KW-0472">Membrane</keyword>
<protein>
    <submittedName>
        <fullName evidence="2">Uncharacterized protein</fullName>
    </submittedName>
</protein>